<reference evidence="2 3" key="1">
    <citation type="submission" date="2020-08" db="EMBL/GenBank/DDBJ databases">
        <title>Cohnella phylogeny.</title>
        <authorList>
            <person name="Dunlap C."/>
        </authorList>
    </citation>
    <scope>NUCLEOTIDE SEQUENCE [LARGE SCALE GENOMIC DNA]</scope>
    <source>
        <strain evidence="2 3">DSM 25239</strain>
    </source>
</reference>
<name>A0A841UD42_9BACL</name>
<keyword evidence="3" id="KW-1185">Reference proteome</keyword>
<sequence length="64" mass="7283">MRTSDQIKRKYNELAAQKKALKARRSAAEEEGGPAAVDSRIERLEEQMLLLEWVLNEPLGSYHG</sequence>
<comment type="caution">
    <text evidence="2">The sequence shown here is derived from an EMBL/GenBank/DDBJ whole genome shotgun (WGS) entry which is preliminary data.</text>
</comment>
<keyword evidence="1" id="KW-0175">Coiled coil</keyword>
<dbReference type="EMBL" id="JACJVR010000175">
    <property type="protein sequence ID" value="MBB6696094.1"/>
    <property type="molecule type" value="Genomic_DNA"/>
</dbReference>
<organism evidence="2 3">
    <name type="scientific">Cohnella xylanilytica</name>
    <dbReference type="NCBI Taxonomy" id="557555"/>
    <lineage>
        <taxon>Bacteria</taxon>
        <taxon>Bacillati</taxon>
        <taxon>Bacillota</taxon>
        <taxon>Bacilli</taxon>
        <taxon>Bacillales</taxon>
        <taxon>Paenibacillaceae</taxon>
        <taxon>Cohnella</taxon>
    </lineage>
</organism>
<proteinExistence type="predicted"/>
<gene>
    <name evidence="2" type="ORF">H7B90_32365</name>
</gene>
<dbReference type="Proteomes" id="UP000553776">
    <property type="component" value="Unassembled WGS sequence"/>
</dbReference>
<dbReference type="RefSeq" id="WP_185140032.1">
    <property type="nucleotide sequence ID" value="NZ_JACJVR010000175.1"/>
</dbReference>
<protein>
    <submittedName>
        <fullName evidence="2">Uncharacterized protein</fullName>
    </submittedName>
</protein>
<accession>A0A841UD42</accession>
<evidence type="ECO:0000256" key="1">
    <source>
        <dbReference type="SAM" id="Coils"/>
    </source>
</evidence>
<evidence type="ECO:0000313" key="3">
    <source>
        <dbReference type="Proteomes" id="UP000553776"/>
    </source>
</evidence>
<evidence type="ECO:0000313" key="2">
    <source>
        <dbReference type="EMBL" id="MBB6696094.1"/>
    </source>
</evidence>
<feature type="coiled-coil region" evidence="1">
    <location>
        <begin position="4"/>
        <end position="31"/>
    </location>
</feature>
<dbReference type="AlphaFoldDB" id="A0A841UD42"/>